<feature type="compositionally biased region" description="Basic and acidic residues" evidence="1">
    <location>
        <begin position="423"/>
        <end position="451"/>
    </location>
</feature>
<keyword evidence="2" id="KW-0472">Membrane</keyword>
<organism evidence="3 4">
    <name type="scientific">Prorocentrum cordatum</name>
    <dbReference type="NCBI Taxonomy" id="2364126"/>
    <lineage>
        <taxon>Eukaryota</taxon>
        <taxon>Sar</taxon>
        <taxon>Alveolata</taxon>
        <taxon>Dinophyceae</taxon>
        <taxon>Prorocentrales</taxon>
        <taxon>Prorocentraceae</taxon>
        <taxon>Prorocentrum</taxon>
    </lineage>
</organism>
<dbReference type="Proteomes" id="UP001189429">
    <property type="component" value="Unassembled WGS sequence"/>
</dbReference>
<reference evidence="3" key="1">
    <citation type="submission" date="2023-10" db="EMBL/GenBank/DDBJ databases">
        <authorList>
            <person name="Chen Y."/>
            <person name="Shah S."/>
            <person name="Dougan E. K."/>
            <person name="Thang M."/>
            <person name="Chan C."/>
        </authorList>
    </citation>
    <scope>NUCLEOTIDE SEQUENCE [LARGE SCALE GENOMIC DNA]</scope>
</reference>
<accession>A0ABN9Q9F8</accession>
<feature type="compositionally biased region" description="Polar residues" evidence="1">
    <location>
        <begin position="463"/>
        <end position="485"/>
    </location>
</feature>
<evidence type="ECO:0000313" key="3">
    <source>
        <dbReference type="EMBL" id="CAK0802458.1"/>
    </source>
</evidence>
<gene>
    <name evidence="3" type="ORF">PCOR1329_LOCUS9979</name>
</gene>
<evidence type="ECO:0000256" key="1">
    <source>
        <dbReference type="SAM" id="MobiDB-lite"/>
    </source>
</evidence>
<protein>
    <submittedName>
        <fullName evidence="3">Uncharacterized protein</fullName>
    </submittedName>
</protein>
<dbReference type="EMBL" id="CAUYUJ010002807">
    <property type="protein sequence ID" value="CAK0802458.1"/>
    <property type="molecule type" value="Genomic_DNA"/>
</dbReference>
<evidence type="ECO:0000256" key="2">
    <source>
        <dbReference type="SAM" id="Phobius"/>
    </source>
</evidence>
<evidence type="ECO:0000313" key="4">
    <source>
        <dbReference type="Proteomes" id="UP001189429"/>
    </source>
</evidence>
<feature type="non-terminal residue" evidence="3">
    <location>
        <position position="1"/>
    </location>
</feature>
<name>A0ABN9Q9F8_9DINO</name>
<sequence>PLSLGPLLGQLEFRLKIPSEGTGSQLHFRGVVMLSEPLRGDHNAWSLFPTNTQDPVWRILRLAAPALRHWWRLTTDTHYLASPTSRRVFWRLYWISLVCWLALWLCLIFAGVVEFNIVGQTVTEALVMLLLLSLAMTTLTTTSLWSDFFISSVYCGIFLFVCKRHPLLGVVTQLPLYCMAFWAFGLHSCVIAQFSISGVICCCVYVPSVDVVIKVQALVVLFPILLLEWQSVSHFSKIQKVLNVSTDGQVIINRYTGIVVSMSDNMSDLLSGSAVGTQFNHFVHRSACSQADQRLCKSRGDPSETFMVTLNCVPNGIPTQEFEARIIPYEVTGPLLHFCLQVVGEKRFCHQYSAEQPPMNKLGSSPSSPPGSATPCDVEQAPMITSSAILAQIECHAAQESIAAPVAHEGHPGHKGGNLGDGHQSRRGRDEAASRAERRGHGQLVRHESRQRSAAHRRHQSDGETSGQLGDSDSSSRAETFSTTPPGMVDPSAAEKGTEERQGRRPPRGRPGAAAAAAPRPGGERALAGRALGTHSRGARAGQPPGAAPPPAVGAPGSVSVPGRGRTSSCSCGAPGRGAHGRPARDHSRQARAARGRRSGSWGSRGPRASRARRARRRRTARGLPRSGALRRGLQGLALRISGSELDGLLAARQL</sequence>
<feature type="compositionally biased region" description="Low complexity" evidence="1">
    <location>
        <begin position="554"/>
        <end position="565"/>
    </location>
</feature>
<comment type="caution">
    <text evidence="3">The sequence shown here is derived from an EMBL/GenBank/DDBJ whole genome shotgun (WGS) entry which is preliminary data.</text>
</comment>
<proteinExistence type="predicted"/>
<feature type="transmembrane region" description="Helical" evidence="2">
    <location>
        <begin position="92"/>
        <end position="111"/>
    </location>
</feature>
<feature type="region of interest" description="Disordered" evidence="1">
    <location>
        <begin position="407"/>
        <end position="628"/>
    </location>
</feature>
<keyword evidence="2" id="KW-1133">Transmembrane helix</keyword>
<keyword evidence="2" id="KW-0812">Transmembrane</keyword>
<feature type="compositionally biased region" description="Low complexity" evidence="1">
    <location>
        <begin position="510"/>
        <end position="533"/>
    </location>
</feature>
<keyword evidence="4" id="KW-1185">Reference proteome</keyword>
<feature type="compositionally biased region" description="Basic residues" evidence="1">
    <location>
        <begin position="608"/>
        <end position="621"/>
    </location>
</feature>
<feature type="region of interest" description="Disordered" evidence="1">
    <location>
        <begin position="359"/>
        <end position="378"/>
    </location>
</feature>